<feature type="compositionally biased region" description="Basic and acidic residues" evidence="9">
    <location>
        <begin position="246"/>
        <end position="259"/>
    </location>
</feature>
<evidence type="ECO:0000256" key="3">
    <source>
        <dbReference type="ARBA" id="ARBA00022737"/>
    </source>
</evidence>
<gene>
    <name evidence="11" type="ORF">MAR_010273</name>
</gene>
<feature type="compositionally biased region" description="Low complexity" evidence="9">
    <location>
        <begin position="595"/>
        <end position="622"/>
    </location>
</feature>
<evidence type="ECO:0000256" key="7">
    <source>
        <dbReference type="ARBA" id="ARBA00023242"/>
    </source>
</evidence>
<keyword evidence="5" id="KW-0862">Zinc</keyword>
<dbReference type="SMART" id="SM00355">
    <property type="entry name" value="ZnF_C2H2"/>
    <property type="match status" value="3"/>
</dbReference>
<keyword evidence="6" id="KW-0238">DNA-binding</keyword>
<dbReference type="PROSITE" id="PS50157">
    <property type="entry name" value="ZINC_FINGER_C2H2_2"/>
    <property type="match status" value="3"/>
</dbReference>
<dbReference type="Gene3D" id="3.30.160.60">
    <property type="entry name" value="Classic Zinc Finger"/>
    <property type="match status" value="3"/>
</dbReference>
<keyword evidence="7" id="KW-0539">Nucleus</keyword>
<evidence type="ECO:0000313" key="11">
    <source>
        <dbReference type="EMBL" id="WAR03715.1"/>
    </source>
</evidence>
<keyword evidence="4 8" id="KW-0863">Zinc-finger</keyword>
<reference evidence="11" key="1">
    <citation type="submission" date="2022-11" db="EMBL/GenBank/DDBJ databases">
        <title>Centuries of genome instability and evolution in soft-shell clam transmissible cancer (bioRxiv).</title>
        <authorList>
            <person name="Hart S.F.M."/>
            <person name="Yonemitsu M.A."/>
            <person name="Giersch R.M."/>
            <person name="Beal B.F."/>
            <person name="Arriagada G."/>
            <person name="Davis B.W."/>
            <person name="Ostrander E.A."/>
            <person name="Goff S.P."/>
            <person name="Metzger M.J."/>
        </authorList>
    </citation>
    <scope>NUCLEOTIDE SEQUENCE</scope>
    <source>
        <strain evidence="11">MELC-2E11</strain>
        <tissue evidence="11">Siphon/mantle</tissue>
    </source>
</reference>
<evidence type="ECO:0000313" key="12">
    <source>
        <dbReference type="Proteomes" id="UP001164746"/>
    </source>
</evidence>
<protein>
    <submittedName>
        <fullName evidence="11">ZN282-like protein</fullName>
    </submittedName>
</protein>
<dbReference type="InterPro" id="IPR036236">
    <property type="entry name" value="Znf_C2H2_sf"/>
</dbReference>
<dbReference type="InterPro" id="IPR013087">
    <property type="entry name" value="Znf_C2H2_type"/>
</dbReference>
<evidence type="ECO:0000256" key="8">
    <source>
        <dbReference type="PROSITE-ProRule" id="PRU00042"/>
    </source>
</evidence>
<feature type="compositionally biased region" description="Basic and acidic residues" evidence="9">
    <location>
        <begin position="93"/>
        <end position="107"/>
    </location>
</feature>
<dbReference type="InterPro" id="IPR050589">
    <property type="entry name" value="Ikaros_C2H2-ZF"/>
</dbReference>
<accession>A0ABY7E438</accession>
<evidence type="ECO:0000256" key="6">
    <source>
        <dbReference type="ARBA" id="ARBA00023125"/>
    </source>
</evidence>
<feature type="domain" description="C2H2-type" evidence="10">
    <location>
        <begin position="422"/>
        <end position="450"/>
    </location>
</feature>
<dbReference type="EMBL" id="CP111015">
    <property type="protein sequence ID" value="WAR03715.1"/>
    <property type="molecule type" value="Genomic_DNA"/>
</dbReference>
<dbReference type="Proteomes" id="UP001164746">
    <property type="component" value="Chromosome 4"/>
</dbReference>
<feature type="compositionally biased region" description="Polar residues" evidence="9">
    <location>
        <begin position="68"/>
        <end position="85"/>
    </location>
</feature>
<keyword evidence="2" id="KW-0479">Metal-binding</keyword>
<dbReference type="PROSITE" id="PS00028">
    <property type="entry name" value="ZINC_FINGER_C2H2_1"/>
    <property type="match status" value="2"/>
</dbReference>
<dbReference type="PANTHER" id="PTHR24404:SF114">
    <property type="entry name" value="KLUMPFUSS, ISOFORM B-RELATED"/>
    <property type="match status" value="1"/>
</dbReference>
<evidence type="ECO:0000259" key="10">
    <source>
        <dbReference type="PROSITE" id="PS50157"/>
    </source>
</evidence>
<name>A0ABY7E438_MYAAR</name>
<feature type="region of interest" description="Disordered" evidence="9">
    <location>
        <begin position="571"/>
        <end position="627"/>
    </location>
</feature>
<feature type="compositionally biased region" description="Acidic residues" evidence="9">
    <location>
        <begin position="260"/>
        <end position="271"/>
    </location>
</feature>
<evidence type="ECO:0000256" key="5">
    <source>
        <dbReference type="ARBA" id="ARBA00022833"/>
    </source>
</evidence>
<feature type="region of interest" description="Disordered" evidence="9">
    <location>
        <begin position="207"/>
        <end position="286"/>
    </location>
</feature>
<evidence type="ECO:0000256" key="2">
    <source>
        <dbReference type="ARBA" id="ARBA00022723"/>
    </source>
</evidence>
<evidence type="ECO:0000256" key="4">
    <source>
        <dbReference type="ARBA" id="ARBA00022771"/>
    </source>
</evidence>
<organism evidence="11 12">
    <name type="scientific">Mya arenaria</name>
    <name type="common">Soft-shell clam</name>
    <dbReference type="NCBI Taxonomy" id="6604"/>
    <lineage>
        <taxon>Eukaryota</taxon>
        <taxon>Metazoa</taxon>
        <taxon>Spiralia</taxon>
        <taxon>Lophotrochozoa</taxon>
        <taxon>Mollusca</taxon>
        <taxon>Bivalvia</taxon>
        <taxon>Autobranchia</taxon>
        <taxon>Heteroconchia</taxon>
        <taxon>Euheterodonta</taxon>
        <taxon>Imparidentia</taxon>
        <taxon>Neoheterodontei</taxon>
        <taxon>Myida</taxon>
        <taxon>Myoidea</taxon>
        <taxon>Myidae</taxon>
        <taxon>Mya</taxon>
    </lineage>
</organism>
<dbReference type="PANTHER" id="PTHR24404">
    <property type="entry name" value="ZINC FINGER PROTEIN"/>
    <property type="match status" value="1"/>
</dbReference>
<proteinExistence type="predicted"/>
<keyword evidence="12" id="KW-1185">Reference proteome</keyword>
<comment type="subcellular location">
    <subcellularLocation>
        <location evidence="1">Nucleus</location>
    </subcellularLocation>
</comment>
<dbReference type="SUPFAM" id="SSF57667">
    <property type="entry name" value="beta-beta-alpha zinc fingers"/>
    <property type="match status" value="1"/>
</dbReference>
<evidence type="ECO:0000256" key="1">
    <source>
        <dbReference type="ARBA" id="ARBA00004123"/>
    </source>
</evidence>
<evidence type="ECO:0000256" key="9">
    <source>
        <dbReference type="SAM" id="MobiDB-lite"/>
    </source>
</evidence>
<feature type="region of interest" description="Disordered" evidence="9">
    <location>
        <begin position="42"/>
        <end position="128"/>
    </location>
</feature>
<sequence>MWKQKQDIENFEAAPLYKCYQDAVKMMDIHSASCFRPSATLPHNSSAGSLAVPSPSADVRDAPKYTFGRSNSYQGNMVVESQTHNFRPMTPDPHPDNVDNTDSHKIDLPSSGQKSTLPPEGALTPTEEPVAKRKLQISEEFTSDQQTEVNSTKQIRDSISDVNVLNDFNESSDSIDMAQFGPKRRRLSESVALKNAEMYLDAAYKAGLDKSPPTLSPKTLSDTDFDGMSTGSPSVSVSGERRRRKPNLEDIVRRMKEVETDYESDDSDNEVFDERGMQEGGDEVDGDISVKMPVLASQMELLQSMGKKAFNGETNENNNIINKIGQHDIDKENQSNGDDLSKTGIPLPPSSKMEPGSVNGESVIKQVGHVTPPNSSSNWMPGPFNGFPMFPFQASPPDLPFSKFMSPYENKFNSPELEKDYLKCQYCERTFRRQKNLENHIENTHHGKSPQRKKSGDNTGEMYFKCTHCPYTTKHQSNLYVHLRIHTGERPYICGACGVQYSQSHSLKSHIINKHDGIMSYYIKEKRTRSPRGLGYLATQPIPGDSPVFKMPASPMMHSQFPGGMNGLQLPPSSLHQTPLKLSPQGKPVMGGNTPMSVSNSPMMSPGQLPSQRSSVSPQVSPGNQQAPLQMSPQYGMHRPPFPPLQHMFPDGSDLTQKSLEYAKMSLMNFPFYGKQFPCKPSPPFHMNGHGPVSPQFGNGMSQHVRLQEHAIPQNGGSQQQYNKMHNPLQEIHDNRHHEGDEGAIDLSKKGKEEGALDLALDMTGRCTNEDSSKCPNCQHLLKLKLLRMNVVRMLSILVPNLNFEEKGINAEGDSVDDLLRDVIESNIHDEDPHE</sequence>
<feature type="domain" description="C2H2-type" evidence="10">
    <location>
        <begin position="464"/>
        <end position="491"/>
    </location>
</feature>
<feature type="region of interest" description="Disordered" evidence="9">
    <location>
        <begin position="329"/>
        <end position="359"/>
    </location>
</feature>
<dbReference type="Pfam" id="PF00096">
    <property type="entry name" value="zf-C2H2"/>
    <property type="match status" value="2"/>
</dbReference>
<keyword evidence="3" id="KW-0677">Repeat</keyword>
<feature type="domain" description="C2H2-type" evidence="10">
    <location>
        <begin position="492"/>
        <end position="520"/>
    </location>
</feature>